<dbReference type="EMBL" id="VJMH01000378">
    <property type="protein sequence ID" value="KAF0716643.1"/>
    <property type="molecule type" value="Genomic_DNA"/>
</dbReference>
<organism evidence="2 3">
    <name type="scientific">Aphanomyces stellatus</name>
    <dbReference type="NCBI Taxonomy" id="120398"/>
    <lineage>
        <taxon>Eukaryota</taxon>
        <taxon>Sar</taxon>
        <taxon>Stramenopiles</taxon>
        <taxon>Oomycota</taxon>
        <taxon>Saprolegniomycetes</taxon>
        <taxon>Saprolegniales</taxon>
        <taxon>Verrucalvaceae</taxon>
        <taxon>Aphanomyces</taxon>
    </lineage>
</organism>
<dbReference type="AlphaFoldDB" id="A0A485K9T7"/>
<reference evidence="1" key="2">
    <citation type="submission" date="2019-06" db="EMBL/GenBank/DDBJ databases">
        <title>Genomics analysis of Aphanomyces spp. identifies a new class of oomycete effector associated with host adaptation.</title>
        <authorList>
            <person name="Gaulin E."/>
        </authorList>
    </citation>
    <scope>NUCLEOTIDE SEQUENCE</scope>
    <source>
        <strain evidence="1">CBS 578.67</strain>
    </source>
</reference>
<evidence type="ECO:0000313" key="1">
    <source>
        <dbReference type="EMBL" id="KAF0716643.1"/>
    </source>
</evidence>
<dbReference type="OrthoDB" id="70000at2759"/>
<gene>
    <name evidence="2" type="primary">Aste57867_2727</name>
    <name evidence="1" type="ORF">As57867_002720</name>
    <name evidence="2" type="ORF">ASTE57867_2727</name>
</gene>
<dbReference type="Proteomes" id="UP000332933">
    <property type="component" value="Unassembled WGS sequence"/>
</dbReference>
<reference evidence="2 3" key="1">
    <citation type="submission" date="2019-03" db="EMBL/GenBank/DDBJ databases">
        <authorList>
            <person name="Gaulin E."/>
            <person name="Dumas B."/>
        </authorList>
    </citation>
    <scope>NUCLEOTIDE SEQUENCE [LARGE SCALE GENOMIC DNA]</scope>
    <source>
        <strain evidence="2">CBS 568.67</strain>
    </source>
</reference>
<evidence type="ECO:0000313" key="3">
    <source>
        <dbReference type="Proteomes" id="UP000332933"/>
    </source>
</evidence>
<proteinExistence type="predicted"/>
<evidence type="ECO:0000313" key="2">
    <source>
        <dbReference type="EMBL" id="VFT79919.1"/>
    </source>
</evidence>
<keyword evidence="3" id="KW-1185">Reference proteome</keyword>
<name>A0A485K9T7_9STRA</name>
<accession>A0A485K9T7</accession>
<protein>
    <submittedName>
        <fullName evidence="2">Aste57867_2727 protein</fullName>
    </submittedName>
</protein>
<dbReference type="EMBL" id="CAADRA010000378">
    <property type="protein sequence ID" value="VFT79919.1"/>
    <property type="molecule type" value="Genomic_DNA"/>
</dbReference>
<sequence>MLPRGDETRIRIQAAVKEGIQRRVQEKLLQVEVATNQECMRQDVIAIACGILDKCARAKSLDTVDTRLQLSFVRRMLAKELELERLSRAGAAPTNLAEGADTTRFKAVTTPTSTFRLSQHLKAPLPAAARGHLKPAWSATESSNGNMTINVGTATL</sequence>